<evidence type="ECO:0000256" key="5">
    <source>
        <dbReference type="ARBA" id="ARBA00022692"/>
    </source>
</evidence>
<dbReference type="InterPro" id="IPR039426">
    <property type="entry name" value="TonB-dep_rcpt-like"/>
</dbReference>
<dbReference type="Gene3D" id="2.170.130.10">
    <property type="entry name" value="TonB-dependent receptor, plug domain"/>
    <property type="match status" value="1"/>
</dbReference>
<evidence type="ECO:0000256" key="4">
    <source>
        <dbReference type="ARBA" id="ARBA00022452"/>
    </source>
</evidence>
<keyword evidence="9 10" id="KW-0998">Cell outer membrane</keyword>
<dbReference type="Proteomes" id="UP000637423">
    <property type="component" value="Unassembled WGS sequence"/>
</dbReference>
<evidence type="ECO:0000256" key="11">
    <source>
        <dbReference type="RuleBase" id="RU003357"/>
    </source>
</evidence>
<evidence type="ECO:0000256" key="9">
    <source>
        <dbReference type="ARBA" id="ARBA00023237"/>
    </source>
</evidence>
<comment type="subcellular location">
    <subcellularLocation>
        <location evidence="1 10">Cell outer membrane</location>
        <topology evidence="1 10">Multi-pass membrane protein</topology>
    </subcellularLocation>
</comment>
<evidence type="ECO:0000313" key="14">
    <source>
        <dbReference type="EMBL" id="GGC81447.1"/>
    </source>
</evidence>
<keyword evidence="7 10" id="KW-0472">Membrane</keyword>
<dbReference type="InterPro" id="IPR012910">
    <property type="entry name" value="Plug_dom"/>
</dbReference>
<dbReference type="InterPro" id="IPR036942">
    <property type="entry name" value="Beta-barrel_TonB_sf"/>
</dbReference>
<accession>A0A916XLX0</accession>
<keyword evidence="15" id="KW-1185">Reference proteome</keyword>
<dbReference type="PANTHER" id="PTHR47234">
    <property type="match status" value="1"/>
</dbReference>
<keyword evidence="4 10" id="KW-1134">Transmembrane beta strand</keyword>
<sequence>MKHGRKEHQLRYKALSWAVRSAIGAGVGLVAINSSALAQTSDQNPPVQKVEITGSSIKRIDAETALPVQIIRREDIDKSGVTTAAELLSKISASAAGLTDGASFSDISGQRGFNGANLRGIGVSSTLVLLNGRRLANFASPGGNAGVDLNSIPAAAISRVEVLKDGASAIYGTDAIGGVINFITRNDYQGAEISAYYGDTQHGGAAKDILTVSGGFGSLASDKYNVMAVLDYQNTKSLRSTQRDWIGSAYQPDINLDVGSSNTYPANVRLTKPSGSATGPRMNPSAPNCNPPATVYAPGSFVGSKACLYDYMHDTEIFPESQRLSLLTRGQLAVSADHTLFAEALHSDTKTTYRISPLTITDLNYPLGGQYYPNALIPTGQTPLRVSMRLTEAGPRTNEVESKADRLLLGAKGTSGDWDYDTAINHSVNTVDDNYINGYVKTSVFNSAFLSGKINPFGPSGGDGLALLNAAKISDAARHSRGTTDSADIKASRDLFALAGGNAAVALGAEYRREKMTFTPSALLAAGEIRGDGTASAFSGDRTVKAVYAEFNFPILKNLETQLAVRHDSYDDVGSTTNPKVGLRWNPVKEVVVRASYGTGFRAPSLSDLYGPPRLGQTNGIYNDALGCIKTAAIDNTNNPDYCGLQPDKLQGGTAGLKPEKSKQFSAGMVFEPNRNLTASLDYWRIEKTDVIVAPEGSYFDDPARNAAYIVRDVPDPALPGIPGRILSIDSRLRNIGSLKTSGLDLSLDWRLPASSWGKFGITLNGTYVIDYKTQENNGGSEINGVGVFANDQVVQRWRHTLTFDYERGPWGATLQQTFYQGYNDQALLPDGSIHRVSSYSLWDLSSSFKWSEALRLRVGIKNLFDTNPPRSNQVYSFLAGYDPNYTDPRGRYFYTSLNYAFK</sequence>
<keyword evidence="3 10" id="KW-0813">Transport</keyword>
<dbReference type="EMBL" id="BMED01000003">
    <property type="protein sequence ID" value="GGC81447.1"/>
    <property type="molecule type" value="Genomic_DNA"/>
</dbReference>
<dbReference type="PANTHER" id="PTHR47234:SF2">
    <property type="entry name" value="TONB-DEPENDENT RECEPTOR"/>
    <property type="match status" value="1"/>
</dbReference>
<dbReference type="SUPFAM" id="SSF56935">
    <property type="entry name" value="Porins"/>
    <property type="match status" value="1"/>
</dbReference>
<feature type="domain" description="TonB-dependent receptor-like beta-barrel" evidence="12">
    <location>
        <begin position="375"/>
        <end position="864"/>
    </location>
</feature>
<dbReference type="CDD" id="cd01347">
    <property type="entry name" value="ligand_gated_channel"/>
    <property type="match status" value="1"/>
</dbReference>
<evidence type="ECO:0000259" key="12">
    <source>
        <dbReference type="Pfam" id="PF00593"/>
    </source>
</evidence>
<protein>
    <recommendedName>
        <fullName evidence="16">Iron complex outermembrane recepter protein</fullName>
    </recommendedName>
</protein>
<comment type="caution">
    <text evidence="14">The sequence shown here is derived from an EMBL/GenBank/DDBJ whole genome shotgun (WGS) entry which is preliminary data.</text>
</comment>
<dbReference type="InterPro" id="IPR037066">
    <property type="entry name" value="Plug_dom_sf"/>
</dbReference>
<keyword evidence="6 11" id="KW-0798">TonB box</keyword>
<evidence type="ECO:0000256" key="6">
    <source>
        <dbReference type="ARBA" id="ARBA00023077"/>
    </source>
</evidence>
<feature type="domain" description="TonB-dependent receptor plug" evidence="13">
    <location>
        <begin position="63"/>
        <end position="179"/>
    </location>
</feature>
<dbReference type="Gene3D" id="2.40.170.20">
    <property type="entry name" value="TonB-dependent receptor, beta-barrel domain"/>
    <property type="match status" value="1"/>
</dbReference>
<evidence type="ECO:0000256" key="2">
    <source>
        <dbReference type="ARBA" id="ARBA00009810"/>
    </source>
</evidence>
<reference evidence="14" key="2">
    <citation type="submission" date="2020-09" db="EMBL/GenBank/DDBJ databases">
        <authorList>
            <person name="Sun Q."/>
            <person name="Zhou Y."/>
        </authorList>
    </citation>
    <scope>NUCLEOTIDE SEQUENCE</scope>
    <source>
        <strain evidence="14">CGMCC 1.10998</strain>
    </source>
</reference>
<name>A0A916XLX0_9BURK</name>
<dbReference type="InterPro" id="IPR000531">
    <property type="entry name" value="Beta-barrel_TonB"/>
</dbReference>
<evidence type="ECO:0008006" key="16">
    <source>
        <dbReference type="Google" id="ProtNLM"/>
    </source>
</evidence>
<gene>
    <name evidence="14" type="ORF">GCM10011396_30840</name>
</gene>
<keyword evidence="5 10" id="KW-0812">Transmembrane</keyword>
<dbReference type="Pfam" id="PF00593">
    <property type="entry name" value="TonB_dep_Rec_b-barrel"/>
    <property type="match status" value="1"/>
</dbReference>
<proteinExistence type="inferred from homology"/>
<reference evidence="14" key="1">
    <citation type="journal article" date="2014" name="Int. J. Syst. Evol. Microbiol.">
        <title>Complete genome sequence of Corynebacterium casei LMG S-19264T (=DSM 44701T), isolated from a smear-ripened cheese.</title>
        <authorList>
            <consortium name="US DOE Joint Genome Institute (JGI-PGF)"/>
            <person name="Walter F."/>
            <person name="Albersmeier A."/>
            <person name="Kalinowski J."/>
            <person name="Ruckert C."/>
        </authorList>
    </citation>
    <scope>NUCLEOTIDE SEQUENCE</scope>
    <source>
        <strain evidence="14">CGMCC 1.10998</strain>
    </source>
</reference>
<dbReference type="PROSITE" id="PS52016">
    <property type="entry name" value="TONB_DEPENDENT_REC_3"/>
    <property type="match status" value="1"/>
</dbReference>
<organism evidence="14 15">
    <name type="scientific">Undibacterium terreum</name>
    <dbReference type="NCBI Taxonomy" id="1224302"/>
    <lineage>
        <taxon>Bacteria</taxon>
        <taxon>Pseudomonadati</taxon>
        <taxon>Pseudomonadota</taxon>
        <taxon>Betaproteobacteria</taxon>
        <taxon>Burkholderiales</taxon>
        <taxon>Oxalobacteraceae</taxon>
        <taxon>Undibacterium</taxon>
    </lineage>
</organism>
<evidence type="ECO:0000256" key="10">
    <source>
        <dbReference type="PROSITE-ProRule" id="PRU01360"/>
    </source>
</evidence>
<evidence type="ECO:0000256" key="8">
    <source>
        <dbReference type="ARBA" id="ARBA00023170"/>
    </source>
</evidence>
<dbReference type="Pfam" id="PF07715">
    <property type="entry name" value="Plug"/>
    <property type="match status" value="1"/>
</dbReference>
<evidence type="ECO:0000259" key="13">
    <source>
        <dbReference type="Pfam" id="PF07715"/>
    </source>
</evidence>
<dbReference type="GO" id="GO:0009279">
    <property type="term" value="C:cell outer membrane"/>
    <property type="evidence" value="ECO:0007669"/>
    <property type="project" value="UniProtKB-SubCell"/>
</dbReference>
<dbReference type="RefSeq" id="WP_188566996.1">
    <property type="nucleotide sequence ID" value="NZ_BMED01000003.1"/>
</dbReference>
<comment type="similarity">
    <text evidence="2 10 11">Belongs to the TonB-dependent receptor family.</text>
</comment>
<evidence type="ECO:0000256" key="7">
    <source>
        <dbReference type="ARBA" id="ARBA00023136"/>
    </source>
</evidence>
<keyword evidence="8" id="KW-0675">Receptor</keyword>
<dbReference type="AlphaFoldDB" id="A0A916XLX0"/>
<evidence type="ECO:0000256" key="1">
    <source>
        <dbReference type="ARBA" id="ARBA00004571"/>
    </source>
</evidence>
<evidence type="ECO:0000256" key="3">
    <source>
        <dbReference type="ARBA" id="ARBA00022448"/>
    </source>
</evidence>
<evidence type="ECO:0000313" key="15">
    <source>
        <dbReference type="Proteomes" id="UP000637423"/>
    </source>
</evidence>